<feature type="chain" id="PRO_5008127990" evidence="1">
    <location>
        <begin position="28"/>
        <end position="181"/>
    </location>
</feature>
<dbReference type="EMBL" id="AXCM01002316">
    <property type="status" value="NOT_ANNOTATED_CDS"/>
    <property type="molecule type" value="Genomic_DNA"/>
</dbReference>
<accession>A0A182M8N7</accession>
<dbReference type="AlphaFoldDB" id="A0A182M8N7"/>
<organism evidence="2 3">
    <name type="scientific">Anopheles culicifacies</name>
    <dbReference type="NCBI Taxonomy" id="139723"/>
    <lineage>
        <taxon>Eukaryota</taxon>
        <taxon>Metazoa</taxon>
        <taxon>Ecdysozoa</taxon>
        <taxon>Arthropoda</taxon>
        <taxon>Hexapoda</taxon>
        <taxon>Insecta</taxon>
        <taxon>Pterygota</taxon>
        <taxon>Neoptera</taxon>
        <taxon>Endopterygota</taxon>
        <taxon>Diptera</taxon>
        <taxon>Nematocera</taxon>
        <taxon>Culicoidea</taxon>
        <taxon>Culicidae</taxon>
        <taxon>Anophelinae</taxon>
        <taxon>Anopheles</taxon>
        <taxon>culicifacies species complex</taxon>
    </lineage>
</organism>
<reference evidence="2" key="2">
    <citation type="submission" date="2020-05" db="UniProtKB">
        <authorList>
            <consortium name="EnsemblMetazoa"/>
        </authorList>
    </citation>
    <scope>IDENTIFICATION</scope>
    <source>
        <strain evidence="2">A-37</strain>
    </source>
</reference>
<evidence type="ECO:0000256" key="1">
    <source>
        <dbReference type="SAM" id="SignalP"/>
    </source>
</evidence>
<evidence type="ECO:0000313" key="2">
    <source>
        <dbReference type="EnsemblMetazoa" id="ACUA012208-PA"/>
    </source>
</evidence>
<dbReference type="Proteomes" id="UP000075883">
    <property type="component" value="Unassembled WGS sequence"/>
</dbReference>
<dbReference type="EnsemblMetazoa" id="ACUA012208-RA">
    <property type="protein sequence ID" value="ACUA012208-PA"/>
    <property type="gene ID" value="ACUA012208"/>
</dbReference>
<name>A0A182M8N7_9DIPT</name>
<evidence type="ECO:0000313" key="3">
    <source>
        <dbReference type="Proteomes" id="UP000075883"/>
    </source>
</evidence>
<keyword evidence="1" id="KW-0732">Signal</keyword>
<reference evidence="3" key="1">
    <citation type="submission" date="2013-09" db="EMBL/GenBank/DDBJ databases">
        <title>The Genome Sequence of Anopheles culicifacies species A.</title>
        <authorList>
            <consortium name="The Broad Institute Genomics Platform"/>
            <person name="Neafsey D.E."/>
            <person name="Besansky N."/>
            <person name="Howell P."/>
            <person name="Walton C."/>
            <person name="Young S.K."/>
            <person name="Zeng Q."/>
            <person name="Gargeya S."/>
            <person name="Fitzgerald M."/>
            <person name="Haas B."/>
            <person name="Abouelleil A."/>
            <person name="Allen A.W."/>
            <person name="Alvarado L."/>
            <person name="Arachchi H.M."/>
            <person name="Berlin A.M."/>
            <person name="Chapman S.B."/>
            <person name="Gainer-Dewar J."/>
            <person name="Goldberg J."/>
            <person name="Griggs A."/>
            <person name="Gujja S."/>
            <person name="Hansen M."/>
            <person name="Howarth C."/>
            <person name="Imamovic A."/>
            <person name="Ireland A."/>
            <person name="Larimer J."/>
            <person name="McCowan C."/>
            <person name="Murphy C."/>
            <person name="Pearson M."/>
            <person name="Poon T.W."/>
            <person name="Priest M."/>
            <person name="Roberts A."/>
            <person name="Saif S."/>
            <person name="Shea T."/>
            <person name="Sisk P."/>
            <person name="Sykes S."/>
            <person name="Wortman J."/>
            <person name="Nusbaum C."/>
            <person name="Birren B."/>
        </authorList>
    </citation>
    <scope>NUCLEOTIDE SEQUENCE [LARGE SCALE GENOMIC DNA]</scope>
    <source>
        <strain evidence="3">A-37</strain>
    </source>
</reference>
<feature type="signal peptide" evidence="1">
    <location>
        <begin position="1"/>
        <end position="27"/>
    </location>
</feature>
<sequence>MSVTVAVSVVAVLVVIANLAISPPTHPLSCSNEFSFGGAEHFKIVYNGGTPVSNPYWQGNPLARHRLESNNILRCKRLRVATTFMLLFGPSDRMSWLQSLFSKLDELIICLNLPGVFVRPARVELATSVAVPAPVGAAFAFASRSASLYCISPPLPTSAPFSENRPARLLGVGGPGRLSHT</sequence>
<dbReference type="EMBL" id="AXCM01002315">
    <property type="status" value="NOT_ANNOTATED_CDS"/>
    <property type="molecule type" value="Genomic_DNA"/>
</dbReference>
<proteinExistence type="predicted"/>
<dbReference type="VEuPathDB" id="VectorBase:ACUA012208"/>
<protein>
    <submittedName>
        <fullName evidence="2">Uncharacterized protein</fullName>
    </submittedName>
</protein>
<keyword evidence="3" id="KW-1185">Reference proteome</keyword>